<dbReference type="RefSeq" id="WP_008583737.1">
    <property type="nucleotide sequence ID" value="NZ_AOJO01000035.1"/>
</dbReference>
<dbReference type="OrthoDB" id="329819at2157"/>
<accession>M0FDR2</accession>
<protein>
    <submittedName>
        <fullName evidence="2">Uncharacterized protein</fullName>
    </submittedName>
</protein>
<feature type="transmembrane region" description="Helical" evidence="1">
    <location>
        <begin position="40"/>
        <end position="57"/>
    </location>
</feature>
<evidence type="ECO:0000256" key="1">
    <source>
        <dbReference type="SAM" id="Phobius"/>
    </source>
</evidence>
<evidence type="ECO:0000313" key="2">
    <source>
        <dbReference type="EMBL" id="ELZ56764.1"/>
    </source>
</evidence>
<keyword evidence="1" id="KW-1133">Transmembrane helix</keyword>
<dbReference type="GeneID" id="72714019"/>
<comment type="caution">
    <text evidence="2">The sequence shown here is derived from an EMBL/GenBank/DDBJ whole genome shotgun (WGS) entry which is preliminary data.</text>
</comment>
<keyword evidence="1" id="KW-0812">Transmembrane</keyword>
<sequence length="72" mass="7863">MTAPYRLRDGIGDWKAMAGLLAVVVCAAALGLFPAVVEDYGVFTLVYIAFFTVLLLVNMDTTDQRLREVSPP</sequence>
<dbReference type="PATRIC" id="fig|1227481.4.peg.1554"/>
<dbReference type="Proteomes" id="UP000011689">
    <property type="component" value="Unassembled WGS sequence"/>
</dbReference>
<keyword evidence="3" id="KW-1185">Reference proteome</keyword>
<keyword evidence="1" id="KW-0472">Membrane</keyword>
<organism evidence="2 3">
    <name type="scientific">Halorubrum hochstenium ATCC 700873</name>
    <dbReference type="NCBI Taxonomy" id="1227481"/>
    <lineage>
        <taxon>Archaea</taxon>
        <taxon>Methanobacteriati</taxon>
        <taxon>Methanobacteriota</taxon>
        <taxon>Stenosarchaea group</taxon>
        <taxon>Halobacteria</taxon>
        <taxon>Halobacteriales</taxon>
        <taxon>Haloferacaceae</taxon>
        <taxon>Halorubrum</taxon>
    </lineage>
</organism>
<proteinExistence type="predicted"/>
<dbReference type="STRING" id="1227481.C467_07822"/>
<feature type="transmembrane region" description="Helical" evidence="1">
    <location>
        <begin position="16"/>
        <end position="34"/>
    </location>
</feature>
<dbReference type="AlphaFoldDB" id="M0FDR2"/>
<name>M0FDR2_9EURY</name>
<evidence type="ECO:0000313" key="3">
    <source>
        <dbReference type="Proteomes" id="UP000011689"/>
    </source>
</evidence>
<gene>
    <name evidence="2" type="ORF">C467_07822</name>
</gene>
<reference evidence="2 3" key="1">
    <citation type="journal article" date="2014" name="PLoS Genet.">
        <title>Phylogenetically driven sequencing of extremely halophilic archaea reveals strategies for static and dynamic osmo-response.</title>
        <authorList>
            <person name="Becker E.A."/>
            <person name="Seitzer P.M."/>
            <person name="Tritt A."/>
            <person name="Larsen D."/>
            <person name="Krusor M."/>
            <person name="Yao A.I."/>
            <person name="Wu D."/>
            <person name="Madern D."/>
            <person name="Eisen J.A."/>
            <person name="Darling A.E."/>
            <person name="Facciotti M.T."/>
        </authorList>
    </citation>
    <scope>NUCLEOTIDE SEQUENCE [LARGE SCALE GENOMIC DNA]</scope>
    <source>
        <strain evidence="2 3">ATCC 700873</strain>
    </source>
</reference>
<dbReference type="EMBL" id="AOJO01000035">
    <property type="protein sequence ID" value="ELZ56764.1"/>
    <property type="molecule type" value="Genomic_DNA"/>
</dbReference>